<evidence type="ECO:0000313" key="2">
    <source>
        <dbReference type="Proteomes" id="UP000641954"/>
    </source>
</evidence>
<dbReference type="EMBL" id="JACJSK010000017">
    <property type="protein sequence ID" value="MBD2544844.1"/>
    <property type="molecule type" value="Genomic_DNA"/>
</dbReference>
<gene>
    <name evidence="1" type="ORF">H6G72_13560</name>
</gene>
<dbReference type="InterPro" id="IPR007367">
    <property type="entry name" value="DUF433"/>
</dbReference>
<organism evidence="1 2">
    <name type="scientific">Planktothricoides raciborskii FACHB-1370</name>
    <dbReference type="NCBI Taxonomy" id="2949576"/>
    <lineage>
        <taxon>Bacteria</taxon>
        <taxon>Bacillati</taxon>
        <taxon>Cyanobacteriota</taxon>
        <taxon>Cyanophyceae</taxon>
        <taxon>Oscillatoriophycideae</taxon>
        <taxon>Oscillatoriales</taxon>
        <taxon>Oscillatoriaceae</taxon>
        <taxon>Planktothricoides</taxon>
    </lineage>
</organism>
<keyword evidence="2" id="KW-1185">Reference proteome</keyword>
<dbReference type="Pfam" id="PF04255">
    <property type="entry name" value="DUF433"/>
    <property type="match status" value="1"/>
</dbReference>
<dbReference type="Proteomes" id="UP000641954">
    <property type="component" value="Unassembled WGS sequence"/>
</dbReference>
<sequence length="127" mass="14612">MVLSSNQQTSIIRTERGLTISGTRITLYDVMDYVIAEYPPKFIRAILNLTDEQVNAALSYIEKHRAEVDAEYQLVVKETEELRQYYEAQNRDLMARISAQPPKPGMEIAWEKLQAQKAKHQAVLNKS</sequence>
<dbReference type="InterPro" id="IPR009057">
    <property type="entry name" value="Homeodomain-like_sf"/>
</dbReference>
<protein>
    <submittedName>
        <fullName evidence="1">DUF433 domain-containing protein</fullName>
    </submittedName>
</protein>
<comment type="caution">
    <text evidence="1">The sequence shown here is derived from an EMBL/GenBank/DDBJ whole genome shotgun (WGS) entry which is preliminary data.</text>
</comment>
<dbReference type="RefSeq" id="WP_054466647.1">
    <property type="nucleotide sequence ID" value="NZ_JACJSK010000017.1"/>
</dbReference>
<evidence type="ECO:0000313" key="1">
    <source>
        <dbReference type="EMBL" id="MBD2544844.1"/>
    </source>
</evidence>
<dbReference type="SUPFAM" id="SSF46689">
    <property type="entry name" value="Homeodomain-like"/>
    <property type="match status" value="1"/>
</dbReference>
<dbReference type="InterPro" id="IPR036388">
    <property type="entry name" value="WH-like_DNA-bd_sf"/>
</dbReference>
<reference evidence="1 2" key="1">
    <citation type="journal article" date="2020" name="ISME J.">
        <title>Comparative genomics reveals insights into cyanobacterial evolution and habitat adaptation.</title>
        <authorList>
            <person name="Chen M.Y."/>
            <person name="Teng W.K."/>
            <person name="Zhao L."/>
            <person name="Hu C.X."/>
            <person name="Zhou Y.K."/>
            <person name="Han B.P."/>
            <person name="Song L.R."/>
            <person name="Shu W.S."/>
        </authorList>
    </citation>
    <scope>NUCLEOTIDE SEQUENCE [LARGE SCALE GENOMIC DNA]</scope>
    <source>
        <strain evidence="1 2">FACHB-1370</strain>
    </source>
</reference>
<name>A0ABR8EFF8_9CYAN</name>
<accession>A0ABR8EFF8</accession>
<dbReference type="Gene3D" id="1.10.10.10">
    <property type="entry name" value="Winged helix-like DNA-binding domain superfamily/Winged helix DNA-binding domain"/>
    <property type="match status" value="1"/>
</dbReference>
<proteinExistence type="predicted"/>